<keyword evidence="3" id="KW-1185">Reference proteome</keyword>
<evidence type="ECO:0000313" key="2">
    <source>
        <dbReference type="EMBL" id="MBT2133668.1"/>
    </source>
</evidence>
<feature type="domain" description="TadE-like" evidence="1">
    <location>
        <begin position="2"/>
        <end position="39"/>
    </location>
</feature>
<reference evidence="2 3" key="1">
    <citation type="submission" date="2021-05" db="EMBL/GenBank/DDBJ databases">
        <title>Croceibacterium sp. LX-88 genome sequence.</title>
        <authorList>
            <person name="Luo X."/>
        </authorList>
    </citation>
    <scope>NUCLEOTIDE SEQUENCE [LARGE SCALE GENOMIC DNA]</scope>
    <source>
        <strain evidence="2 3">LX-88</strain>
    </source>
</reference>
<sequence length="185" mass="20740">MEFAIVAPIFLMLLMAIFDLGFLVYAKAVLQGAVEEGARTASLENTEWDKIKQRVNDQVESVIPVGDASTDITFTFNPNYYANYNDIELPEDFTDTNKNKKWDTDECYVDRNNNQTYDTDVGLAGRGGAQDVLSISAQVTYVRIFPLWALLGEKQEHTIEASTYLRNQPFSAQAARVGVQICPPK</sequence>
<protein>
    <submittedName>
        <fullName evidence="2">Pilus assembly protein</fullName>
    </submittedName>
</protein>
<evidence type="ECO:0000313" key="3">
    <source>
        <dbReference type="Proteomes" id="UP000811255"/>
    </source>
</evidence>
<dbReference type="Proteomes" id="UP000811255">
    <property type="component" value="Unassembled WGS sequence"/>
</dbReference>
<evidence type="ECO:0000259" key="1">
    <source>
        <dbReference type="Pfam" id="PF07811"/>
    </source>
</evidence>
<dbReference type="EMBL" id="JAHFVK010000001">
    <property type="protein sequence ID" value="MBT2133668.1"/>
    <property type="molecule type" value="Genomic_DNA"/>
</dbReference>
<organism evidence="2 3">
    <name type="scientific">Croceibacterium selenioxidans</name>
    <dbReference type="NCBI Taxonomy" id="2838833"/>
    <lineage>
        <taxon>Bacteria</taxon>
        <taxon>Pseudomonadati</taxon>
        <taxon>Pseudomonadota</taxon>
        <taxon>Alphaproteobacteria</taxon>
        <taxon>Sphingomonadales</taxon>
        <taxon>Erythrobacteraceae</taxon>
        <taxon>Croceibacterium</taxon>
    </lineage>
</organism>
<proteinExistence type="predicted"/>
<comment type="caution">
    <text evidence="2">The sequence shown here is derived from an EMBL/GenBank/DDBJ whole genome shotgun (WGS) entry which is preliminary data.</text>
</comment>
<dbReference type="Pfam" id="PF07811">
    <property type="entry name" value="TadE"/>
    <property type="match status" value="1"/>
</dbReference>
<accession>A0ABS5W1M4</accession>
<gene>
    <name evidence="2" type="ORF">KK137_04910</name>
</gene>
<dbReference type="InterPro" id="IPR012495">
    <property type="entry name" value="TadE-like_dom"/>
</dbReference>
<name>A0ABS5W1M4_9SPHN</name>
<dbReference type="RefSeq" id="WP_214534989.1">
    <property type="nucleotide sequence ID" value="NZ_JAHFVK010000001.1"/>
</dbReference>